<comment type="caution">
    <text evidence="1">The sequence shown here is derived from an EMBL/GenBank/DDBJ whole genome shotgun (WGS) entry which is preliminary data.</text>
</comment>
<gene>
    <name evidence="1" type="ORF">N7532_003257</name>
</gene>
<accession>A0A9W9FM47</accession>
<evidence type="ECO:0000313" key="1">
    <source>
        <dbReference type="EMBL" id="KAJ5102728.1"/>
    </source>
</evidence>
<organism evidence="1 2">
    <name type="scientific">Penicillium argentinense</name>
    <dbReference type="NCBI Taxonomy" id="1131581"/>
    <lineage>
        <taxon>Eukaryota</taxon>
        <taxon>Fungi</taxon>
        <taxon>Dikarya</taxon>
        <taxon>Ascomycota</taxon>
        <taxon>Pezizomycotina</taxon>
        <taxon>Eurotiomycetes</taxon>
        <taxon>Eurotiomycetidae</taxon>
        <taxon>Eurotiales</taxon>
        <taxon>Aspergillaceae</taxon>
        <taxon>Penicillium</taxon>
    </lineage>
</organism>
<name>A0A9W9FM47_9EURO</name>
<reference evidence="1" key="2">
    <citation type="journal article" date="2023" name="IMA Fungus">
        <title>Comparative genomic study of the Penicillium genus elucidates a diverse pangenome and 15 lateral gene transfer events.</title>
        <authorList>
            <person name="Petersen C."/>
            <person name="Sorensen T."/>
            <person name="Nielsen M.R."/>
            <person name="Sondergaard T.E."/>
            <person name="Sorensen J.L."/>
            <person name="Fitzpatrick D.A."/>
            <person name="Frisvad J.C."/>
            <person name="Nielsen K.L."/>
        </authorList>
    </citation>
    <scope>NUCLEOTIDE SEQUENCE</scope>
    <source>
        <strain evidence="1">IBT 30761</strain>
    </source>
</reference>
<dbReference type="EMBL" id="JAPQKI010000004">
    <property type="protein sequence ID" value="KAJ5102728.1"/>
    <property type="molecule type" value="Genomic_DNA"/>
</dbReference>
<dbReference type="GeneID" id="81354730"/>
<keyword evidence="2" id="KW-1185">Reference proteome</keyword>
<dbReference type="AlphaFoldDB" id="A0A9W9FM47"/>
<protein>
    <submittedName>
        <fullName evidence="1">Uncharacterized protein</fullName>
    </submittedName>
</protein>
<reference evidence="1" key="1">
    <citation type="submission" date="2022-11" db="EMBL/GenBank/DDBJ databases">
        <authorList>
            <person name="Petersen C."/>
        </authorList>
    </citation>
    <scope>NUCLEOTIDE SEQUENCE</scope>
    <source>
        <strain evidence="1">IBT 30761</strain>
    </source>
</reference>
<evidence type="ECO:0000313" key="2">
    <source>
        <dbReference type="Proteomes" id="UP001149074"/>
    </source>
</evidence>
<dbReference type="RefSeq" id="XP_056476108.1">
    <property type="nucleotide sequence ID" value="XM_056615751.1"/>
</dbReference>
<dbReference type="Proteomes" id="UP001149074">
    <property type="component" value="Unassembled WGS sequence"/>
</dbReference>
<proteinExistence type="predicted"/>
<sequence>MLHLRLAHAPAPSCILRVPGSHGLFPIPLR</sequence>